<gene>
    <name evidence="2" type="ORF">IPJ27_01170</name>
</gene>
<keyword evidence="1" id="KW-1133">Transmembrane helix</keyword>
<organism evidence="2 3">
    <name type="scientific">Candidatus Accumulibacter proximus</name>
    <dbReference type="NCBI Taxonomy" id="2954385"/>
    <lineage>
        <taxon>Bacteria</taxon>
        <taxon>Pseudomonadati</taxon>
        <taxon>Pseudomonadota</taxon>
        <taxon>Betaproteobacteria</taxon>
        <taxon>Candidatus Accumulibacter</taxon>
    </lineage>
</organism>
<protein>
    <recommendedName>
        <fullName evidence="4">Acyltransferase</fullName>
    </recommendedName>
</protein>
<accession>A0A935UE20</accession>
<evidence type="ECO:0000256" key="1">
    <source>
        <dbReference type="SAM" id="Phobius"/>
    </source>
</evidence>
<proteinExistence type="predicted"/>
<sequence length="143" mass="15972">MEPYLGRFGAELFFMISGFLIFMSLSKVRSGFKGLQDFAIARFSRLYPASWAVMCVTFLIALLFGLPGRSVEISDLPANATMLPSILRTPMVDEVYRTLEKELFFYFWMAAPLLAGALKNLRSILLMWMLLSATALPVATAIG</sequence>
<feature type="transmembrane region" description="Helical" evidence="1">
    <location>
        <begin position="103"/>
        <end position="118"/>
    </location>
</feature>
<keyword evidence="1" id="KW-0812">Transmembrane</keyword>
<feature type="transmembrane region" description="Helical" evidence="1">
    <location>
        <begin position="46"/>
        <end position="66"/>
    </location>
</feature>
<name>A0A935UE20_9PROT</name>
<reference evidence="2 3" key="1">
    <citation type="submission" date="2020-10" db="EMBL/GenBank/DDBJ databases">
        <title>Connecting structure to function with the recovery of over 1000 high-quality activated sludge metagenome-assembled genomes encoding full-length rRNA genes using long-read sequencing.</title>
        <authorList>
            <person name="Singleton C.M."/>
            <person name="Petriglieri F."/>
            <person name="Kristensen J.M."/>
            <person name="Kirkegaard R.H."/>
            <person name="Michaelsen T.Y."/>
            <person name="Andersen M.H."/>
            <person name="Karst S.M."/>
            <person name="Dueholm M.S."/>
            <person name="Nielsen P.H."/>
            <person name="Albertsen M."/>
        </authorList>
    </citation>
    <scope>NUCLEOTIDE SEQUENCE [LARGE SCALE GENOMIC DNA]</scope>
    <source>
        <strain evidence="2">EsbW_18-Q3-R4-48_BATAC.285</strain>
    </source>
</reference>
<dbReference type="EMBL" id="JADJMH010000001">
    <property type="protein sequence ID" value="MBK7673476.1"/>
    <property type="molecule type" value="Genomic_DNA"/>
</dbReference>
<evidence type="ECO:0000313" key="3">
    <source>
        <dbReference type="Proteomes" id="UP000697998"/>
    </source>
</evidence>
<feature type="transmembrane region" description="Helical" evidence="1">
    <location>
        <begin position="6"/>
        <end position="25"/>
    </location>
</feature>
<comment type="caution">
    <text evidence="2">The sequence shown here is derived from an EMBL/GenBank/DDBJ whole genome shotgun (WGS) entry which is preliminary data.</text>
</comment>
<dbReference type="AlphaFoldDB" id="A0A935UE20"/>
<evidence type="ECO:0008006" key="4">
    <source>
        <dbReference type="Google" id="ProtNLM"/>
    </source>
</evidence>
<keyword evidence="1" id="KW-0472">Membrane</keyword>
<dbReference type="Proteomes" id="UP000697998">
    <property type="component" value="Unassembled WGS sequence"/>
</dbReference>
<evidence type="ECO:0000313" key="2">
    <source>
        <dbReference type="EMBL" id="MBK7673476.1"/>
    </source>
</evidence>